<evidence type="ECO:0000313" key="2">
    <source>
        <dbReference type="Proteomes" id="UP000248924"/>
    </source>
</evidence>
<accession>A0A2W2EFB6</accession>
<gene>
    <name evidence="1" type="ORF">C1I95_33790</name>
</gene>
<sequence>PAPARIQTALNRLAYLTGLLIQETGHLLVSNTLDTEIRHGARPALPARLRSDRLDTEIRSAVLRSPT</sequence>
<dbReference type="AlphaFoldDB" id="A0A2W2EFB6"/>
<reference evidence="1 2" key="1">
    <citation type="submission" date="2018-01" db="EMBL/GenBank/DDBJ databases">
        <title>Draft genome sequence of Jishengella sp. NA12.</title>
        <authorList>
            <person name="Sahin N."/>
            <person name="Ay H."/>
            <person name="Saygin H."/>
        </authorList>
    </citation>
    <scope>NUCLEOTIDE SEQUENCE [LARGE SCALE GENOMIC DNA]</scope>
    <source>
        <strain evidence="1 2">NA12</strain>
    </source>
</reference>
<name>A0A2W2EFB6_9ACTN</name>
<keyword evidence="2" id="KW-1185">Reference proteome</keyword>
<proteinExistence type="predicted"/>
<dbReference type="RefSeq" id="WP_233514066.1">
    <property type="nucleotide sequence ID" value="NZ_POTY01000462.1"/>
</dbReference>
<evidence type="ECO:0000313" key="1">
    <source>
        <dbReference type="EMBL" id="PZG03464.1"/>
    </source>
</evidence>
<comment type="caution">
    <text evidence="1">The sequence shown here is derived from an EMBL/GenBank/DDBJ whole genome shotgun (WGS) entry which is preliminary data.</text>
</comment>
<organism evidence="1 2">
    <name type="scientific">Micromonospora craterilacus</name>
    <dbReference type="NCBI Taxonomy" id="1655439"/>
    <lineage>
        <taxon>Bacteria</taxon>
        <taxon>Bacillati</taxon>
        <taxon>Actinomycetota</taxon>
        <taxon>Actinomycetes</taxon>
        <taxon>Micromonosporales</taxon>
        <taxon>Micromonosporaceae</taxon>
        <taxon>Micromonospora</taxon>
    </lineage>
</organism>
<feature type="non-terminal residue" evidence="1">
    <location>
        <position position="1"/>
    </location>
</feature>
<dbReference type="Proteomes" id="UP000248924">
    <property type="component" value="Unassembled WGS sequence"/>
</dbReference>
<dbReference type="EMBL" id="POTY01000462">
    <property type="protein sequence ID" value="PZG03464.1"/>
    <property type="molecule type" value="Genomic_DNA"/>
</dbReference>
<protein>
    <submittedName>
        <fullName evidence="1">Uncharacterized protein</fullName>
    </submittedName>
</protein>